<evidence type="ECO:0000259" key="1">
    <source>
        <dbReference type="Pfam" id="PF23921"/>
    </source>
</evidence>
<protein>
    <recommendedName>
        <fullName evidence="1">DUF7260 domain-containing protein</fullName>
    </recommendedName>
</protein>
<gene>
    <name evidence="2" type="ORF">C450_20966</name>
</gene>
<feature type="non-terminal residue" evidence="2">
    <location>
        <position position="95"/>
    </location>
</feature>
<organism evidence="2 3">
    <name type="scientific">Halococcus salifodinae DSM 8989</name>
    <dbReference type="NCBI Taxonomy" id="1227456"/>
    <lineage>
        <taxon>Archaea</taxon>
        <taxon>Methanobacteriati</taxon>
        <taxon>Methanobacteriota</taxon>
        <taxon>Stenosarchaea group</taxon>
        <taxon>Halobacteria</taxon>
        <taxon>Halobacteriales</taxon>
        <taxon>Halococcaceae</taxon>
        <taxon>Halococcus</taxon>
    </lineage>
</organism>
<dbReference type="AlphaFoldDB" id="M0MT08"/>
<proteinExistence type="predicted"/>
<dbReference type="OrthoDB" id="206489at2157"/>
<dbReference type="InterPro" id="IPR055684">
    <property type="entry name" value="DUF7260"/>
</dbReference>
<evidence type="ECO:0000313" key="3">
    <source>
        <dbReference type="Proteomes" id="UP000011625"/>
    </source>
</evidence>
<dbReference type="Pfam" id="PF23921">
    <property type="entry name" value="DUF7260"/>
    <property type="match status" value="1"/>
</dbReference>
<evidence type="ECO:0000313" key="2">
    <source>
        <dbReference type="EMBL" id="EMA47580.1"/>
    </source>
</evidence>
<reference evidence="2 3" key="1">
    <citation type="journal article" date="2014" name="PLoS Genet.">
        <title>Phylogenetically driven sequencing of extremely halophilic archaea reveals strategies for static and dynamic osmo-response.</title>
        <authorList>
            <person name="Becker E.A."/>
            <person name="Seitzer P.M."/>
            <person name="Tritt A."/>
            <person name="Larsen D."/>
            <person name="Krusor M."/>
            <person name="Yao A.I."/>
            <person name="Wu D."/>
            <person name="Madern D."/>
            <person name="Eisen J.A."/>
            <person name="Darling A.E."/>
            <person name="Facciotti M.T."/>
        </authorList>
    </citation>
    <scope>NUCLEOTIDE SEQUENCE [LARGE SCALE GENOMIC DNA]</scope>
    <source>
        <strain evidence="2 3">DSM 8989</strain>
    </source>
</reference>
<comment type="caution">
    <text evidence="2">The sequence shown here is derived from an EMBL/GenBank/DDBJ whole genome shotgun (WGS) entry which is preliminary data.</text>
</comment>
<dbReference type="EMBL" id="AOME01000109">
    <property type="protein sequence ID" value="EMA47580.1"/>
    <property type="molecule type" value="Genomic_DNA"/>
</dbReference>
<feature type="domain" description="DUF7260" evidence="1">
    <location>
        <begin position="2"/>
        <end position="94"/>
    </location>
</feature>
<keyword evidence="3" id="KW-1185">Reference proteome</keyword>
<accession>M0MT08</accession>
<sequence>MVERIENAFQETLLDTNHYADEYNDASIYETIAAEFGPAIAHVLRQNTHISPDLQTTILDAAKQAYRERKAFSMWLDREATSLAETAEQLCEIDA</sequence>
<name>M0MT08_9EURY</name>
<dbReference type="Proteomes" id="UP000011625">
    <property type="component" value="Unassembled WGS sequence"/>
</dbReference>